<dbReference type="InterPro" id="IPR038696">
    <property type="entry name" value="IalB_sf"/>
</dbReference>
<name>A0A926NXZ8_9HYPH</name>
<protein>
    <submittedName>
        <fullName evidence="3">Invasion associated locus B family protein</fullName>
    </submittedName>
</protein>
<dbReference type="Pfam" id="PF06776">
    <property type="entry name" value="IalB"/>
    <property type="match status" value="1"/>
</dbReference>
<dbReference type="InterPro" id="IPR010642">
    <property type="entry name" value="Invasion_prot_B"/>
</dbReference>
<dbReference type="RefSeq" id="WP_190291058.1">
    <property type="nucleotide sequence ID" value="NZ_JABFCZ010000008.1"/>
</dbReference>
<comment type="caution">
    <text evidence="3">The sequence shown here is derived from an EMBL/GenBank/DDBJ whole genome shotgun (WGS) entry which is preliminary data.</text>
</comment>
<feature type="chain" id="PRO_5037435522" evidence="2">
    <location>
        <begin position="24"/>
        <end position="205"/>
    </location>
</feature>
<sequence>MKKILKRVLVGCALAALALPSSAVSVSAQTDEKSDSPWVKICNVDPKVNKQICFTSLELRTNTGQFLSSFGVKEIDGEARKLLIIAVPTGRLIQPGLGVQIDNGKLVQAKYSICVPTTCVAELVVDDGFIASMKQGNKITLTTFNQQAKAIPLEITLIGFTKVYEGEAMDVADLQKKQNELQDELKRRAEEARQKLIDAQKNAAQ</sequence>
<evidence type="ECO:0000313" key="4">
    <source>
        <dbReference type="Proteomes" id="UP000598467"/>
    </source>
</evidence>
<dbReference type="Gene3D" id="2.60.40.1880">
    <property type="entry name" value="Invasion associated locus B (IalB) protein"/>
    <property type="match status" value="1"/>
</dbReference>
<dbReference type="Proteomes" id="UP000598467">
    <property type="component" value="Unassembled WGS sequence"/>
</dbReference>
<proteinExistence type="predicted"/>
<evidence type="ECO:0000313" key="3">
    <source>
        <dbReference type="EMBL" id="MBD1546391.1"/>
    </source>
</evidence>
<accession>A0A926NXZ8</accession>
<keyword evidence="1" id="KW-0175">Coiled coil</keyword>
<reference evidence="3" key="1">
    <citation type="submission" date="2020-05" db="EMBL/GenBank/DDBJ databases">
        <title>Identification of trans-AT polyketide cluster in two marine bacteria, producers of a novel glutaramide-containing polyketide sesbanimide D and analogs.</title>
        <authorList>
            <person name="Kacar D."/>
            <person name="Rodriguez P."/>
            <person name="Canedo L."/>
            <person name="Gonzalez E."/>
            <person name="Galan B."/>
            <person name="De La Calle F."/>
            <person name="Garcia J.L."/>
        </authorList>
    </citation>
    <scope>NUCLEOTIDE SEQUENCE</scope>
    <source>
        <strain evidence="3">PHM038</strain>
    </source>
</reference>
<gene>
    <name evidence="3" type="ORF">HK439_08970</name>
</gene>
<evidence type="ECO:0000256" key="2">
    <source>
        <dbReference type="SAM" id="SignalP"/>
    </source>
</evidence>
<evidence type="ECO:0000256" key="1">
    <source>
        <dbReference type="SAM" id="Coils"/>
    </source>
</evidence>
<feature type="coiled-coil region" evidence="1">
    <location>
        <begin position="164"/>
        <end position="202"/>
    </location>
</feature>
<feature type="signal peptide" evidence="2">
    <location>
        <begin position="1"/>
        <end position="23"/>
    </location>
</feature>
<keyword evidence="2" id="KW-0732">Signal</keyword>
<dbReference type="AlphaFoldDB" id="A0A926NXZ8"/>
<dbReference type="EMBL" id="JABFCZ010000008">
    <property type="protein sequence ID" value="MBD1546391.1"/>
    <property type="molecule type" value="Genomic_DNA"/>
</dbReference>
<organism evidence="3 4">
    <name type="scientific">Roseibium aggregatum</name>
    <dbReference type="NCBI Taxonomy" id="187304"/>
    <lineage>
        <taxon>Bacteria</taxon>
        <taxon>Pseudomonadati</taxon>
        <taxon>Pseudomonadota</taxon>
        <taxon>Alphaproteobacteria</taxon>
        <taxon>Hyphomicrobiales</taxon>
        <taxon>Stappiaceae</taxon>
        <taxon>Roseibium</taxon>
    </lineage>
</organism>